<keyword evidence="1" id="KW-0732">Signal</keyword>
<name>A0A1H2ARS5_MUCMA</name>
<gene>
    <name evidence="2" type="ORF">SAMN05216490_3679</name>
</gene>
<protein>
    <recommendedName>
        <fullName evidence="4">Beta-barrel porin-2, OmpL-like. bbp2</fullName>
    </recommendedName>
</protein>
<evidence type="ECO:0000256" key="1">
    <source>
        <dbReference type="SAM" id="SignalP"/>
    </source>
</evidence>
<keyword evidence="3" id="KW-1185">Reference proteome</keyword>
<dbReference type="STRING" id="652787.SAMN05216490_3679"/>
<organism evidence="2 3">
    <name type="scientific">Mucilaginibacter mallensis</name>
    <dbReference type="NCBI Taxonomy" id="652787"/>
    <lineage>
        <taxon>Bacteria</taxon>
        <taxon>Pseudomonadati</taxon>
        <taxon>Bacteroidota</taxon>
        <taxon>Sphingobacteriia</taxon>
        <taxon>Sphingobacteriales</taxon>
        <taxon>Sphingobacteriaceae</taxon>
        <taxon>Mucilaginibacter</taxon>
    </lineage>
</organism>
<evidence type="ECO:0008006" key="4">
    <source>
        <dbReference type="Google" id="ProtNLM"/>
    </source>
</evidence>
<dbReference type="AlphaFoldDB" id="A0A1H2ARS5"/>
<sequence length="369" mass="42718">MIKKFYLLIILSFFSSAIAFAQTNFVQQQTDFMQQQTFSADTTKTKQVNTASVDFHFNALAWLDNREYKAFIPRSRTYSGTRTAIDFGLNLDSLNHFVVGTNAIHEFGAQPYFLNAVPIAYYNYHSSKWLFNAGEFPRAGLIDDYPRAMLNDTLMYYRPNVEGLLARYGNQHFWQTGWIDWVSRQTDTQREEFLFGAEGKYTPGNGLFYIRDYFMMEHDAGAAILQPTDHIFDNGAVEVRLGLNFSHKTFLDSLSFEAGNLSSFLRERGKTGWQTRNGFMFSAYAGYHRFAVFEELYKGQGSIIYYGDSYYEKTFYDRVDLIFTPFLSGRVKGQFIASFHFTPGHANDNQEVFRVTYDLGRKTIARFKD</sequence>
<feature type="chain" id="PRO_5009269106" description="Beta-barrel porin-2, OmpL-like. bbp2" evidence="1">
    <location>
        <begin position="22"/>
        <end position="369"/>
    </location>
</feature>
<reference evidence="2 3" key="1">
    <citation type="submission" date="2016-10" db="EMBL/GenBank/DDBJ databases">
        <authorList>
            <person name="de Groot N.N."/>
        </authorList>
    </citation>
    <scope>NUCLEOTIDE SEQUENCE [LARGE SCALE GENOMIC DNA]</scope>
    <source>
        <strain evidence="2 3">MP1X4</strain>
    </source>
</reference>
<dbReference type="OrthoDB" id="1016806at2"/>
<evidence type="ECO:0000313" key="3">
    <source>
        <dbReference type="Proteomes" id="UP000199679"/>
    </source>
</evidence>
<dbReference type="RefSeq" id="WP_091376238.1">
    <property type="nucleotide sequence ID" value="NZ_LT629740.1"/>
</dbReference>
<dbReference type="EMBL" id="LT629740">
    <property type="protein sequence ID" value="SDT48613.1"/>
    <property type="molecule type" value="Genomic_DNA"/>
</dbReference>
<evidence type="ECO:0000313" key="2">
    <source>
        <dbReference type="EMBL" id="SDT48613.1"/>
    </source>
</evidence>
<proteinExistence type="predicted"/>
<dbReference type="Proteomes" id="UP000199679">
    <property type="component" value="Chromosome I"/>
</dbReference>
<feature type="signal peptide" evidence="1">
    <location>
        <begin position="1"/>
        <end position="21"/>
    </location>
</feature>
<accession>A0A1H2ARS5</accession>